<accession>A0ABS2STL0</accession>
<dbReference type="EMBL" id="JAFBCV010000005">
    <property type="protein sequence ID" value="MBM7838883.1"/>
    <property type="molecule type" value="Genomic_DNA"/>
</dbReference>
<dbReference type="Proteomes" id="UP001179280">
    <property type="component" value="Unassembled WGS sequence"/>
</dbReference>
<comment type="caution">
    <text evidence="2">The sequence shown here is derived from an EMBL/GenBank/DDBJ whole genome shotgun (WGS) entry which is preliminary data.</text>
</comment>
<evidence type="ECO:0000313" key="3">
    <source>
        <dbReference type="Proteomes" id="UP001179280"/>
    </source>
</evidence>
<sequence length="170" mass="19013">MGKRVTLLFMVLFLAACSNGDEEDAPNETTDLPETNPQVQLYVNGEAMNDYQSEMICWLNCDNDFTGEIDTEAALEEFEPIPVSSTDVVSFDIVWEETPESVQPTHLVGYRTSSNLYSPAEIDGDEYAIEDVYSFNPVEDALHIVQTNFADDEGEILGSMALYFLVTIEE</sequence>
<feature type="chain" id="PRO_5046385161" description="Lipoprotein" evidence="1">
    <location>
        <begin position="21"/>
        <end position="170"/>
    </location>
</feature>
<dbReference type="PROSITE" id="PS51257">
    <property type="entry name" value="PROKAR_LIPOPROTEIN"/>
    <property type="match status" value="1"/>
</dbReference>
<keyword evidence="1" id="KW-0732">Signal</keyword>
<reference evidence="2" key="1">
    <citation type="submission" date="2021-01" db="EMBL/GenBank/DDBJ databases">
        <title>Genomic Encyclopedia of Type Strains, Phase IV (KMG-IV): sequencing the most valuable type-strain genomes for metagenomic binning, comparative biology and taxonomic classification.</title>
        <authorList>
            <person name="Goeker M."/>
        </authorList>
    </citation>
    <scope>NUCLEOTIDE SEQUENCE</scope>
    <source>
        <strain evidence="2">DSM 21943</strain>
    </source>
</reference>
<feature type="signal peptide" evidence="1">
    <location>
        <begin position="1"/>
        <end position="20"/>
    </location>
</feature>
<gene>
    <name evidence="2" type="ORF">JOC54_002142</name>
</gene>
<organism evidence="2 3">
    <name type="scientific">Shouchella xiaoxiensis</name>
    <dbReference type="NCBI Taxonomy" id="766895"/>
    <lineage>
        <taxon>Bacteria</taxon>
        <taxon>Bacillati</taxon>
        <taxon>Bacillota</taxon>
        <taxon>Bacilli</taxon>
        <taxon>Bacillales</taxon>
        <taxon>Bacillaceae</taxon>
        <taxon>Shouchella</taxon>
    </lineage>
</organism>
<evidence type="ECO:0000313" key="2">
    <source>
        <dbReference type="EMBL" id="MBM7838883.1"/>
    </source>
</evidence>
<dbReference type="RefSeq" id="WP_204466191.1">
    <property type="nucleotide sequence ID" value="NZ_JAFBCV010000005.1"/>
</dbReference>
<evidence type="ECO:0008006" key="4">
    <source>
        <dbReference type="Google" id="ProtNLM"/>
    </source>
</evidence>
<proteinExistence type="predicted"/>
<name>A0ABS2STL0_9BACI</name>
<keyword evidence="3" id="KW-1185">Reference proteome</keyword>
<evidence type="ECO:0000256" key="1">
    <source>
        <dbReference type="SAM" id="SignalP"/>
    </source>
</evidence>
<protein>
    <recommendedName>
        <fullName evidence="4">Lipoprotein</fullName>
    </recommendedName>
</protein>